<dbReference type="PANTHER" id="PTHR47074">
    <property type="entry name" value="BNAC02G40300D PROTEIN"/>
    <property type="match status" value="1"/>
</dbReference>
<dbReference type="PANTHER" id="PTHR47074:SF11">
    <property type="entry name" value="REVERSE TRANSCRIPTASE-LIKE PROTEIN"/>
    <property type="match status" value="1"/>
</dbReference>
<accession>A0A7J6GF05</accession>
<evidence type="ECO:0000313" key="3">
    <source>
        <dbReference type="Proteomes" id="UP000583929"/>
    </source>
</evidence>
<dbReference type="AlphaFoldDB" id="A0A7J6GF05"/>
<reference evidence="2 3" key="1">
    <citation type="journal article" date="2020" name="bioRxiv">
        <title>Sequence and annotation of 42 cannabis genomes reveals extensive copy number variation in cannabinoid synthesis and pathogen resistance genes.</title>
        <authorList>
            <person name="Mckernan K.J."/>
            <person name="Helbert Y."/>
            <person name="Kane L.T."/>
            <person name="Ebling H."/>
            <person name="Zhang L."/>
            <person name="Liu B."/>
            <person name="Eaton Z."/>
            <person name="Mclaughlin S."/>
            <person name="Kingan S."/>
            <person name="Baybayan P."/>
            <person name="Concepcion G."/>
            <person name="Jordan M."/>
            <person name="Riva A."/>
            <person name="Barbazuk W."/>
            <person name="Harkins T."/>
        </authorList>
    </citation>
    <scope>NUCLEOTIDE SEQUENCE [LARGE SCALE GENOMIC DNA]</scope>
    <source>
        <strain evidence="3">cv. Jamaican Lion 4</strain>
        <tissue evidence="2">Leaf</tissue>
    </source>
</reference>
<feature type="domain" description="RNase H type-1" evidence="1">
    <location>
        <begin position="161"/>
        <end position="240"/>
    </location>
</feature>
<name>A0A7J6GF05_CANSA</name>
<dbReference type="GO" id="GO:0004523">
    <property type="term" value="F:RNA-DNA hybrid ribonuclease activity"/>
    <property type="evidence" value="ECO:0007669"/>
    <property type="project" value="InterPro"/>
</dbReference>
<dbReference type="InterPro" id="IPR044730">
    <property type="entry name" value="RNase_H-like_dom_plant"/>
</dbReference>
<dbReference type="EMBL" id="JAATIQ010000117">
    <property type="protein sequence ID" value="KAF4380840.1"/>
    <property type="molecule type" value="Genomic_DNA"/>
</dbReference>
<dbReference type="InterPro" id="IPR012337">
    <property type="entry name" value="RNaseH-like_sf"/>
</dbReference>
<proteinExistence type="predicted"/>
<organism evidence="2 3">
    <name type="scientific">Cannabis sativa</name>
    <name type="common">Hemp</name>
    <name type="synonym">Marijuana</name>
    <dbReference type="NCBI Taxonomy" id="3483"/>
    <lineage>
        <taxon>Eukaryota</taxon>
        <taxon>Viridiplantae</taxon>
        <taxon>Streptophyta</taxon>
        <taxon>Embryophyta</taxon>
        <taxon>Tracheophyta</taxon>
        <taxon>Spermatophyta</taxon>
        <taxon>Magnoliopsida</taxon>
        <taxon>eudicotyledons</taxon>
        <taxon>Gunneridae</taxon>
        <taxon>Pentapetalae</taxon>
        <taxon>rosids</taxon>
        <taxon>fabids</taxon>
        <taxon>Rosales</taxon>
        <taxon>Cannabaceae</taxon>
        <taxon>Cannabis</taxon>
    </lineage>
</organism>
<dbReference type="GO" id="GO:0003676">
    <property type="term" value="F:nucleic acid binding"/>
    <property type="evidence" value="ECO:0007669"/>
    <property type="project" value="InterPro"/>
</dbReference>
<dbReference type="Proteomes" id="UP000583929">
    <property type="component" value="Unassembled WGS sequence"/>
</dbReference>
<dbReference type="Gene3D" id="3.30.420.10">
    <property type="entry name" value="Ribonuclease H-like superfamily/Ribonuclease H"/>
    <property type="match status" value="1"/>
</dbReference>
<dbReference type="Pfam" id="PF13456">
    <property type="entry name" value="RVT_3"/>
    <property type="match status" value="1"/>
</dbReference>
<dbReference type="InterPro" id="IPR052929">
    <property type="entry name" value="RNase_H-like_EbsB-rel"/>
</dbReference>
<dbReference type="SUPFAM" id="SSF53098">
    <property type="entry name" value="Ribonuclease H-like"/>
    <property type="match status" value="1"/>
</dbReference>
<dbReference type="InterPro" id="IPR002156">
    <property type="entry name" value="RNaseH_domain"/>
</dbReference>
<sequence>MVPVPPHTLIGSFLEENGSWDIRNIKEKMHREDIPWILGIQANRDGGEDELVWHDSTNGEYKVSSGYILGLMKDLLEFLMFMENQCSKQKFDMFLGLSWLVWSQRNQRIFQKKNTNLSSWLPWALDYLDNTLIHTHTSSNPKTEQRKLIWCPPPAGTVMVNCDAGFGKNQQGSGMAAVARDQEGNLVAAEVIYTEGYISVLMAEVLAIKLGLQLMQKVPNRPFFVCSDSLTVINQLVSKKVPRAEWGVPLNFPLNLHHYPWSQQLIRKTRLNIYDAKAPTNERVSKDA</sequence>
<evidence type="ECO:0000313" key="2">
    <source>
        <dbReference type="EMBL" id="KAF4380840.1"/>
    </source>
</evidence>
<dbReference type="CDD" id="cd06222">
    <property type="entry name" value="RNase_H_like"/>
    <property type="match status" value="1"/>
</dbReference>
<dbReference type="InterPro" id="IPR036397">
    <property type="entry name" value="RNaseH_sf"/>
</dbReference>
<protein>
    <recommendedName>
        <fullName evidence="1">RNase H type-1 domain-containing protein</fullName>
    </recommendedName>
</protein>
<gene>
    <name evidence="2" type="ORF">G4B88_009687</name>
</gene>
<comment type="caution">
    <text evidence="2">The sequence shown here is derived from an EMBL/GenBank/DDBJ whole genome shotgun (WGS) entry which is preliminary data.</text>
</comment>
<keyword evidence="3" id="KW-1185">Reference proteome</keyword>
<evidence type="ECO:0000259" key="1">
    <source>
        <dbReference type="Pfam" id="PF13456"/>
    </source>
</evidence>